<dbReference type="GO" id="GO:0008233">
    <property type="term" value="F:peptidase activity"/>
    <property type="evidence" value="ECO:0007669"/>
    <property type="project" value="UniProtKB-KW"/>
</dbReference>
<dbReference type="AlphaFoldDB" id="A0A3T0HYN0"/>
<dbReference type="Pfam" id="PF00188">
    <property type="entry name" value="CAP"/>
    <property type="match status" value="1"/>
</dbReference>
<protein>
    <submittedName>
        <fullName evidence="3">Serine protease</fullName>
    </submittedName>
</protein>
<dbReference type="KEGG" id="nmk:CHR53_13545"/>
<dbReference type="PANTHER" id="PTHR31157">
    <property type="entry name" value="SCP DOMAIN-CONTAINING PROTEIN"/>
    <property type="match status" value="1"/>
</dbReference>
<dbReference type="GO" id="GO:0006508">
    <property type="term" value="P:proteolysis"/>
    <property type="evidence" value="ECO:0007669"/>
    <property type="project" value="UniProtKB-KW"/>
</dbReference>
<evidence type="ECO:0000313" key="3">
    <source>
        <dbReference type="EMBL" id="AZU62225.1"/>
    </source>
</evidence>
<sequence length="372" mass="43134">MGRFILLLSCIGLLYFSWPVMEKKIQNNDSFHQIQSEIDAIKNSPENSKKLDELYDQVQQVLLMFDNKLEKPQPTNEKDVKLKLLTPDQAVFSIHNIELGEAKTEIEHKLGPAKRSSLNEYGTTWNTYHDHYRNFFMVMYDQHNKAAGLYTNQNLISSKLGIKLGTPKETVRAKFGEPLTKIQKGLIIYQLDQNSDYDVFLKDSVYITVFYDKHEGNTVTAMQLITKDMEQKKTDLYTKASSQLKEGFEYQLFDLTNAARVEHKLSTLTWDEHIRQTARKHSSDMAVNQYFDHTNLKGQSPFDRMKEDHIIFYLAGENLAYGQLSSIFAHEGLMNSLGHRENILRKGYKYLGIGVAFNDKSQPYYTENFYAK</sequence>
<organism evidence="3 4">
    <name type="scientific">Neobacillus mesonae</name>
    <dbReference type="NCBI Taxonomy" id="1193713"/>
    <lineage>
        <taxon>Bacteria</taxon>
        <taxon>Bacillati</taxon>
        <taxon>Bacillota</taxon>
        <taxon>Bacilli</taxon>
        <taxon>Bacillales</taxon>
        <taxon>Bacillaceae</taxon>
        <taxon>Neobacillus</taxon>
    </lineage>
</organism>
<dbReference type="Pfam" id="PF14504">
    <property type="entry name" value="CAP_assoc_N"/>
    <property type="match status" value="1"/>
</dbReference>
<dbReference type="EMBL" id="CP022572">
    <property type="protein sequence ID" value="AZU62225.1"/>
    <property type="molecule type" value="Genomic_DNA"/>
</dbReference>
<name>A0A3T0HYN0_9BACI</name>
<dbReference type="CDD" id="cd05379">
    <property type="entry name" value="CAP_bacterial"/>
    <property type="match status" value="1"/>
</dbReference>
<keyword evidence="3" id="KW-0378">Hydrolase</keyword>
<dbReference type="STRING" id="1193713.GCA_001636315_05147"/>
<feature type="domain" description="SCP" evidence="1">
    <location>
        <begin position="253"/>
        <end position="366"/>
    </location>
</feature>
<dbReference type="InterPro" id="IPR035940">
    <property type="entry name" value="CAP_sf"/>
</dbReference>
<keyword evidence="3" id="KW-0645">Protease</keyword>
<dbReference type="InterPro" id="IPR029410">
    <property type="entry name" value="CAP_assoc"/>
</dbReference>
<evidence type="ECO:0000259" key="2">
    <source>
        <dbReference type="Pfam" id="PF14504"/>
    </source>
</evidence>
<reference evidence="3 4" key="1">
    <citation type="submission" date="2017-07" db="EMBL/GenBank/DDBJ databases">
        <title>The complete genome sequence of Bacillus mesonae strain H20-5, an efficient strain improving plant abiotic stress resistance.</title>
        <authorList>
            <person name="Kim S.Y."/>
            <person name="Song H."/>
            <person name="Sang M.K."/>
            <person name="Weon H.-Y."/>
            <person name="Song J."/>
        </authorList>
    </citation>
    <scope>NUCLEOTIDE SEQUENCE [LARGE SCALE GENOMIC DNA]</scope>
    <source>
        <strain evidence="3 4">H20-5</strain>
    </source>
</reference>
<dbReference type="InterPro" id="IPR014044">
    <property type="entry name" value="CAP_dom"/>
</dbReference>
<feature type="domain" description="CAP-associated" evidence="2">
    <location>
        <begin position="99"/>
        <end position="234"/>
    </location>
</feature>
<gene>
    <name evidence="3" type="ORF">CHR53_13545</name>
</gene>
<keyword evidence="4" id="KW-1185">Reference proteome</keyword>
<accession>A0A3T0HYN0</accession>
<proteinExistence type="predicted"/>
<evidence type="ECO:0000313" key="4">
    <source>
        <dbReference type="Proteomes" id="UP000282892"/>
    </source>
</evidence>
<dbReference type="OrthoDB" id="9783944at2"/>
<dbReference type="PANTHER" id="PTHR31157:SF1">
    <property type="entry name" value="SCP DOMAIN-CONTAINING PROTEIN"/>
    <property type="match status" value="1"/>
</dbReference>
<evidence type="ECO:0000259" key="1">
    <source>
        <dbReference type="Pfam" id="PF00188"/>
    </source>
</evidence>
<dbReference type="Gene3D" id="3.40.33.10">
    <property type="entry name" value="CAP"/>
    <property type="match status" value="1"/>
</dbReference>
<dbReference type="SUPFAM" id="SSF55797">
    <property type="entry name" value="PR-1-like"/>
    <property type="match status" value="1"/>
</dbReference>
<dbReference type="Proteomes" id="UP000282892">
    <property type="component" value="Chromosome"/>
</dbReference>